<feature type="region of interest" description="Disordered" evidence="2">
    <location>
        <begin position="181"/>
        <end position="200"/>
    </location>
</feature>
<dbReference type="InterPro" id="IPR052534">
    <property type="entry name" value="Extracell_DNA_Util/SecSys_Comp"/>
</dbReference>
<evidence type="ECO:0000313" key="4">
    <source>
        <dbReference type="EMBL" id="OQX10007.1"/>
    </source>
</evidence>
<dbReference type="PANTHER" id="PTHR40278">
    <property type="entry name" value="DNA UTILIZATION PROTEIN HOFN"/>
    <property type="match status" value="1"/>
</dbReference>
<feature type="coiled-coil region" evidence="1">
    <location>
        <begin position="54"/>
        <end position="91"/>
    </location>
</feature>
<dbReference type="InterPro" id="IPR007813">
    <property type="entry name" value="PilN"/>
</dbReference>
<evidence type="ECO:0000256" key="1">
    <source>
        <dbReference type="SAM" id="Coils"/>
    </source>
</evidence>
<accession>A0A1Y1QNG9</accession>
<dbReference type="PANTHER" id="PTHR40278:SF2">
    <property type="entry name" value="TYPE IV PILUS INNER MEMBRANE COMPONENT PILN"/>
    <property type="match status" value="1"/>
</dbReference>
<keyword evidence="3" id="KW-0812">Transmembrane</keyword>
<keyword evidence="1" id="KW-0175">Coiled coil</keyword>
<dbReference type="GO" id="GO:0043107">
    <property type="term" value="P:type IV pilus-dependent motility"/>
    <property type="evidence" value="ECO:0007669"/>
    <property type="project" value="TreeGrafter"/>
</dbReference>
<proteinExistence type="predicted"/>
<sequence>MAGLNLLPWREKAREAKKKEFFNVLGATLLGAVGLVVLGHFYMQSALGYQQERNQMLETEIAALDAQIKQIEALDKTRQALLDRMKVIENLQSTRPAVVHLFDDMVNALPKGMYLVNLQQRGTLVQLEGKAESYARVSSYMNQLDASPWLSSSNLNIISTNAAKDDGLALRDFKLDVTQLLTQADPSKPPETQKKPEGGS</sequence>
<organism evidence="4 5">
    <name type="scientific">Thiothrix lacustris</name>
    <dbReference type="NCBI Taxonomy" id="525917"/>
    <lineage>
        <taxon>Bacteria</taxon>
        <taxon>Pseudomonadati</taxon>
        <taxon>Pseudomonadota</taxon>
        <taxon>Gammaproteobacteria</taxon>
        <taxon>Thiotrichales</taxon>
        <taxon>Thiotrichaceae</taxon>
        <taxon>Thiothrix</taxon>
    </lineage>
</organism>
<comment type="caution">
    <text evidence="4">The sequence shown here is derived from an EMBL/GenBank/DDBJ whole genome shotgun (WGS) entry which is preliminary data.</text>
</comment>
<feature type="transmembrane region" description="Helical" evidence="3">
    <location>
        <begin position="21"/>
        <end position="43"/>
    </location>
</feature>
<dbReference type="GO" id="GO:0043683">
    <property type="term" value="P:type IV pilus assembly"/>
    <property type="evidence" value="ECO:0007669"/>
    <property type="project" value="TreeGrafter"/>
</dbReference>
<feature type="compositionally biased region" description="Basic and acidic residues" evidence="2">
    <location>
        <begin position="191"/>
        <end position="200"/>
    </location>
</feature>
<dbReference type="Pfam" id="PF05137">
    <property type="entry name" value="PilN"/>
    <property type="match status" value="1"/>
</dbReference>
<reference evidence="4 5" key="1">
    <citation type="submission" date="2017-01" db="EMBL/GenBank/DDBJ databases">
        <title>Novel large sulfur bacteria in the metagenomes of groundwater-fed chemosynthetic microbial mats in the Lake Huron basin.</title>
        <authorList>
            <person name="Sharrar A.M."/>
            <person name="Flood B.E."/>
            <person name="Bailey J.V."/>
            <person name="Jones D.S."/>
            <person name="Biddanda B."/>
            <person name="Ruberg S.A."/>
            <person name="Marcus D.N."/>
            <person name="Dick G.J."/>
        </authorList>
    </citation>
    <scope>NUCLEOTIDE SEQUENCE [LARGE SCALE GENOMIC DNA]</scope>
    <source>
        <strain evidence="4">A8</strain>
    </source>
</reference>
<evidence type="ECO:0000313" key="5">
    <source>
        <dbReference type="Proteomes" id="UP000192491"/>
    </source>
</evidence>
<dbReference type="Proteomes" id="UP000192491">
    <property type="component" value="Unassembled WGS sequence"/>
</dbReference>
<dbReference type="EMBL" id="MTEJ01000126">
    <property type="protein sequence ID" value="OQX10007.1"/>
    <property type="molecule type" value="Genomic_DNA"/>
</dbReference>
<name>A0A1Y1QNG9_9GAMM</name>
<keyword evidence="3" id="KW-0472">Membrane</keyword>
<gene>
    <name evidence="4" type="ORF">BWK73_21410</name>
</gene>
<dbReference type="AlphaFoldDB" id="A0A1Y1QNG9"/>
<protein>
    <submittedName>
        <fullName evidence="4">Pilus assembly protein PilN</fullName>
    </submittedName>
</protein>
<keyword evidence="3" id="KW-1133">Transmembrane helix</keyword>
<evidence type="ECO:0000256" key="2">
    <source>
        <dbReference type="SAM" id="MobiDB-lite"/>
    </source>
</evidence>
<evidence type="ECO:0000256" key="3">
    <source>
        <dbReference type="SAM" id="Phobius"/>
    </source>
</evidence>